<protein>
    <recommendedName>
        <fullName evidence="1">diguanylate cyclase</fullName>
        <ecNumber evidence="1">2.7.7.65</ecNumber>
    </recommendedName>
</protein>
<feature type="transmembrane region" description="Helical" evidence="4">
    <location>
        <begin position="37"/>
        <end position="59"/>
    </location>
</feature>
<accession>A0ABV7ZZ23</accession>
<feature type="domain" description="GGDEF" evidence="5">
    <location>
        <begin position="409"/>
        <end position="550"/>
    </location>
</feature>
<name>A0ABV7ZZ23_9GAMM</name>
<sequence>MMPSIPPEHSGATPGSAKLTSPKAADTAHKTVKIRHYVARLMLLYTFLVLGLAFGYRFFYELPREAALLEGIQLREVASVDNALKFSLTRIELVLEDWAYWDDSYAFVQAPQQFPNYIPTNITTGTFDDLGLIGIQYLNAEFQVVFEQGYDPRSQSLLPFSSLDIDVIARLRSMDSTEDDDGFLLHSEWITSALGPAHMAVSTISTSNADRAPVGYLVFIKLFTQEDLSELTEMTRLPLAMLALEHEPEEWLPLSAGVLEAGIDWQRTRALLDQHTGLPVMGIQIEHEFSQVPPMLSVGTVMLMLGLLAVPLVILWIVELRLVRPLEHNAARIKRMVEAKQLSELAHKFPLNELEDIRLAFNRAVVLGQEQQARLQDLSNTDGLTGLANKRALDEVADIMFRQAKRHQQSMLWMILDLDHFKEFNDTQGHLAGDDALRQVGNVLRELTHRATEFAARSGGEEFVLIINGMSEAEAEQRADAIRVAIEAMDIKHPASSVAPVLTVSIGALWLADASSVAPADNVDRLLDVADQALYRAKRQGRNRVVVTTYNGEA</sequence>
<dbReference type="Proteomes" id="UP001595617">
    <property type="component" value="Unassembled WGS sequence"/>
</dbReference>
<dbReference type="PROSITE" id="PS50887">
    <property type="entry name" value="GGDEF"/>
    <property type="match status" value="1"/>
</dbReference>
<keyword evidence="4" id="KW-0812">Transmembrane</keyword>
<dbReference type="NCBIfam" id="TIGR00254">
    <property type="entry name" value="GGDEF"/>
    <property type="match status" value="1"/>
</dbReference>
<keyword evidence="6" id="KW-0808">Transferase</keyword>
<dbReference type="Gene3D" id="3.30.70.270">
    <property type="match status" value="1"/>
</dbReference>
<evidence type="ECO:0000256" key="3">
    <source>
        <dbReference type="SAM" id="MobiDB-lite"/>
    </source>
</evidence>
<dbReference type="PANTHER" id="PTHR45138">
    <property type="entry name" value="REGULATORY COMPONENTS OF SENSORY TRANSDUCTION SYSTEM"/>
    <property type="match status" value="1"/>
</dbReference>
<dbReference type="RefSeq" id="WP_380694445.1">
    <property type="nucleotide sequence ID" value="NZ_JBHRYR010000002.1"/>
</dbReference>
<dbReference type="InterPro" id="IPR000160">
    <property type="entry name" value="GGDEF_dom"/>
</dbReference>
<keyword evidence="4" id="KW-0472">Membrane</keyword>
<evidence type="ECO:0000313" key="6">
    <source>
        <dbReference type="EMBL" id="MFC3852375.1"/>
    </source>
</evidence>
<evidence type="ECO:0000313" key="7">
    <source>
        <dbReference type="Proteomes" id="UP001595617"/>
    </source>
</evidence>
<evidence type="ECO:0000259" key="5">
    <source>
        <dbReference type="PROSITE" id="PS50887"/>
    </source>
</evidence>
<dbReference type="SUPFAM" id="SSF55073">
    <property type="entry name" value="Nucleotide cyclase"/>
    <property type="match status" value="1"/>
</dbReference>
<keyword evidence="4" id="KW-1133">Transmembrane helix</keyword>
<dbReference type="PANTHER" id="PTHR45138:SF9">
    <property type="entry name" value="DIGUANYLATE CYCLASE DGCM-RELATED"/>
    <property type="match status" value="1"/>
</dbReference>
<dbReference type="InterPro" id="IPR043128">
    <property type="entry name" value="Rev_trsase/Diguanyl_cyclase"/>
</dbReference>
<evidence type="ECO:0000256" key="2">
    <source>
        <dbReference type="ARBA" id="ARBA00034247"/>
    </source>
</evidence>
<dbReference type="InterPro" id="IPR029787">
    <property type="entry name" value="Nucleotide_cyclase"/>
</dbReference>
<keyword evidence="6" id="KW-0548">Nucleotidyltransferase</keyword>
<gene>
    <name evidence="6" type="ORF">ACFOOG_05960</name>
</gene>
<dbReference type="GO" id="GO:0052621">
    <property type="term" value="F:diguanylate cyclase activity"/>
    <property type="evidence" value="ECO:0007669"/>
    <property type="project" value="UniProtKB-EC"/>
</dbReference>
<organism evidence="6 7">
    <name type="scientific">Saccharospirillum mangrovi</name>
    <dbReference type="NCBI Taxonomy" id="2161747"/>
    <lineage>
        <taxon>Bacteria</taxon>
        <taxon>Pseudomonadati</taxon>
        <taxon>Pseudomonadota</taxon>
        <taxon>Gammaproteobacteria</taxon>
        <taxon>Oceanospirillales</taxon>
        <taxon>Saccharospirillaceae</taxon>
        <taxon>Saccharospirillum</taxon>
    </lineage>
</organism>
<dbReference type="Pfam" id="PF00990">
    <property type="entry name" value="GGDEF"/>
    <property type="match status" value="1"/>
</dbReference>
<dbReference type="InterPro" id="IPR007892">
    <property type="entry name" value="CHASE4"/>
</dbReference>
<proteinExistence type="predicted"/>
<dbReference type="EMBL" id="JBHRYR010000002">
    <property type="protein sequence ID" value="MFC3852375.1"/>
    <property type="molecule type" value="Genomic_DNA"/>
</dbReference>
<feature type="region of interest" description="Disordered" evidence="3">
    <location>
        <begin position="1"/>
        <end position="24"/>
    </location>
</feature>
<comment type="catalytic activity">
    <reaction evidence="2">
        <text>2 GTP = 3',3'-c-di-GMP + 2 diphosphate</text>
        <dbReference type="Rhea" id="RHEA:24898"/>
        <dbReference type="ChEBI" id="CHEBI:33019"/>
        <dbReference type="ChEBI" id="CHEBI:37565"/>
        <dbReference type="ChEBI" id="CHEBI:58805"/>
        <dbReference type="EC" id="2.7.7.65"/>
    </reaction>
</comment>
<evidence type="ECO:0000256" key="4">
    <source>
        <dbReference type="SAM" id="Phobius"/>
    </source>
</evidence>
<dbReference type="InterPro" id="IPR050469">
    <property type="entry name" value="Diguanylate_Cyclase"/>
</dbReference>
<comment type="caution">
    <text evidence="6">The sequence shown here is derived from an EMBL/GenBank/DDBJ whole genome shotgun (WGS) entry which is preliminary data.</text>
</comment>
<reference evidence="7" key="1">
    <citation type="journal article" date="2019" name="Int. J. Syst. Evol. Microbiol.">
        <title>The Global Catalogue of Microorganisms (GCM) 10K type strain sequencing project: providing services to taxonomists for standard genome sequencing and annotation.</title>
        <authorList>
            <consortium name="The Broad Institute Genomics Platform"/>
            <consortium name="The Broad Institute Genome Sequencing Center for Infectious Disease"/>
            <person name="Wu L."/>
            <person name="Ma J."/>
        </authorList>
    </citation>
    <scope>NUCLEOTIDE SEQUENCE [LARGE SCALE GENOMIC DNA]</scope>
    <source>
        <strain evidence="7">IBRC 10765</strain>
    </source>
</reference>
<keyword evidence="7" id="KW-1185">Reference proteome</keyword>
<feature type="transmembrane region" description="Helical" evidence="4">
    <location>
        <begin position="295"/>
        <end position="318"/>
    </location>
</feature>
<dbReference type="CDD" id="cd01949">
    <property type="entry name" value="GGDEF"/>
    <property type="match status" value="1"/>
</dbReference>
<dbReference type="EC" id="2.7.7.65" evidence="1"/>
<dbReference type="Pfam" id="PF05228">
    <property type="entry name" value="CHASE4"/>
    <property type="match status" value="1"/>
</dbReference>
<evidence type="ECO:0000256" key="1">
    <source>
        <dbReference type="ARBA" id="ARBA00012528"/>
    </source>
</evidence>
<dbReference type="SMART" id="SM00267">
    <property type="entry name" value="GGDEF"/>
    <property type="match status" value="1"/>
</dbReference>